<evidence type="ECO:0000259" key="1">
    <source>
        <dbReference type="Pfam" id="PF13302"/>
    </source>
</evidence>
<gene>
    <name evidence="2" type="ORF">C3F09_11890</name>
</gene>
<proteinExistence type="predicted"/>
<keyword evidence="2" id="KW-0808">Transferase</keyword>
<feature type="non-terminal residue" evidence="2">
    <location>
        <position position="121"/>
    </location>
</feature>
<sequence length="121" mass="13482">MISPLKTDRLILIPAEIRHLEAEVEKSQDLSDLLRVAVPDNWPPEILRDALPYFLKQLRERPSSIGWNCWYWIRQATGSEPAVLIGDGGFVAPPDAEGEVEMGHSVLPQYQGQGFATEAAT</sequence>
<dbReference type="InterPro" id="IPR000182">
    <property type="entry name" value="GNAT_dom"/>
</dbReference>
<protein>
    <submittedName>
        <fullName evidence="2">GNAT family N-acetyltransferase</fullName>
    </submittedName>
</protein>
<dbReference type="GO" id="GO:0016747">
    <property type="term" value="F:acyltransferase activity, transferring groups other than amino-acyl groups"/>
    <property type="evidence" value="ECO:0007669"/>
    <property type="project" value="InterPro"/>
</dbReference>
<organism evidence="2 3">
    <name type="scientific">candidate division GN15 bacterium</name>
    <dbReference type="NCBI Taxonomy" id="2072418"/>
    <lineage>
        <taxon>Bacteria</taxon>
        <taxon>candidate division GN15</taxon>
    </lineage>
</organism>
<evidence type="ECO:0000313" key="2">
    <source>
        <dbReference type="EMBL" id="PWB68332.1"/>
    </source>
</evidence>
<dbReference type="Gene3D" id="3.40.630.30">
    <property type="match status" value="1"/>
</dbReference>
<feature type="domain" description="N-acetyltransferase" evidence="1">
    <location>
        <begin position="9"/>
        <end position="120"/>
    </location>
</feature>
<comment type="caution">
    <text evidence="2">The sequence shown here is derived from an EMBL/GenBank/DDBJ whole genome shotgun (WGS) entry which is preliminary data.</text>
</comment>
<name>A0A855X346_9BACT</name>
<accession>A0A855X346</accession>
<reference evidence="2 3" key="1">
    <citation type="journal article" date="2018" name="ISME J.">
        <title>A methanotrophic archaeon couples anaerobic oxidation of methane to Fe(III) reduction.</title>
        <authorList>
            <person name="Cai C."/>
            <person name="Leu A.O."/>
            <person name="Xie G.J."/>
            <person name="Guo J."/>
            <person name="Feng Y."/>
            <person name="Zhao J.X."/>
            <person name="Tyson G.W."/>
            <person name="Yuan Z."/>
            <person name="Hu S."/>
        </authorList>
    </citation>
    <scope>NUCLEOTIDE SEQUENCE [LARGE SCALE GENOMIC DNA]</scope>
    <source>
        <strain evidence="2">FeB_12</strain>
    </source>
</reference>
<dbReference type="Pfam" id="PF13302">
    <property type="entry name" value="Acetyltransf_3"/>
    <property type="match status" value="1"/>
</dbReference>
<dbReference type="InterPro" id="IPR016181">
    <property type="entry name" value="Acyl_CoA_acyltransferase"/>
</dbReference>
<dbReference type="EMBL" id="PQAP01000206">
    <property type="protein sequence ID" value="PWB68332.1"/>
    <property type="molecule type" value="Genomic_DNA"/>
</dbReference>
<dbReference type="Proteomes" id="UP000250918">
    <property type="component" value="Unassembled WGS sequence"/>
</dbReference>
<dbReference type="AlphaFoldDB" id="A0A855X346"/>
<dbReference type="SUPFAM" id="SSF55729">
    <property type="entry name" value="Acyl-CoA N-acyltransferases (Nat)"/>
    <property type="match status" value="1"/>
</dbReference>
<evidence type="ECO:0000313" key="3">
    <source>
        <dbReference type="Proteomes" id="UP000250918"/>
    </source>
</evidence>